<comment type="caution">
    <text evidence="1">The sequence shown here is derived from an EMBL/GenBank/DDBJ whole genome shotgun (WGS) entry which is preliminary data.</text>
</comment>
<organism evidence="1 2">
    <name type="scientific">Pseudoalteromonas luteoviolacea</name>
    <dbReference type="NCBI Taxonomy" id="43657"/>
    <lineage>
        <taxon>Bacteria</taxon>
        <taxon>Pseudomonadati</taxon>
        <taxon>Pseudomonadota</taxon>
        <taxon>Gammaproteobacteria</taxon>
        <taxon>Alteromonadales</taxon>
        <taxon>Pseudoalteromonadaceae</taxon>
        <taxon>Pseudoalteromonas</taxon>
    </lineage>
</organism>
<dbReference type="SUPFAM" id="SSF51206">
    <property type="entry name" value="cAMP-binding domain-like"/>
    <property type="match status" value="1"/>
</dbReference>
<evidence type="ECO:0000313" key="2">
    <source>
        <dbReference type="Proteomes" id="UP000031327"/>
    </source>
</evidence>
<reference evidence="1 2" key="1">
    <citation type="submission" date="2014-12" db="EMBL/GenBank/DDBJ databases">
        <title>Draft Genome Sequence of Pseudoalteromonas luteoviolacea HI1.</title>
        <authorList>
            <person name="Asahina A.Y."/>
            <person name="Hadfield M.G."/>
        </authorList>
    </citation>
    <scope>NUCLEOTIDE SEQUENCE [LARGE SCALE GENOMIC DNA]</scope>
    <source>
        <strain evidence="1 2">HI1</strain>
    </source>
</reference>
<dbReference type="OrthoDB" id="9798104at2"/>
<gene>
    <name evidence="1" type="ORF">JF50_13830</name>
</gene>
<protein>
    <submittedName>
        <fullName evidence="1">Crp/Fnr family transcriptional regulator</fullName>
    </submittedName>
</protein>
<dbReference type="RefSeq" id="WP_039610015.1">
    <property type="nucleotide sequence ID" value="NZ_JWIC01000006.1"/>
</dbReference>
<sequence length="197" mass="23113">MKYFRKLVEHYIPVDDEEWAKACGIFDIKYVKKGTTVHHAGEVFSEIWFIKSGLARSYLSDLNGKDHTWQLYFRGKSKHGLNHFMDDSVSFYEKTGSMLSFEIIEDSVFYVTSLDALDKLISQDEKWGLLARIWIHNTYYSATYKRVLSLMSESAAQRYERLLDEYPYIFKQVKSYHIASYLGIAPQTLSKLKNESR</sequence>
<dbReference type="InterPro" id="IPR014710">
    <property type="entry name" value="RmlC-like_jellyroll"/>
</dbReference>
<dbReference type="InterPro" id="IPR018490">
    <property type="entry name" value="cNMP-bd_dom_sf"/>
</dbReference>
<evidence type="ECO:0000313" key="1">
    <source>
        <dbReference type="EMBL" id="KID56955.1"/>
    </source>
</evidence>
<dbReference type="Gene3D" id="2.60.120.10">
    <property type="entry name" value="Jelly Rolls"/>
    <property type="match status" value="1"/>
</dbReference>
<dbReference type="EMBL" id="JWIC01000006">
    <property type="protein sequence ID" value="KID56955.1"/>
    <property type="molecule type" value="Genomic_DNA"/>
</dbReference>
<dbReference type="Proteomes" id="UP000031327">
    <property type="component" value="Unassembled WGS sequence"/>
</dbReference>
<proteinExistence type="predicted"/>
<accession>A0A0C1QC26</accession>
<dbReference type="AlphaFoldDB" id="A0A0C1QC26"/>
<name>A0A0C1QC26_9GAMM</name>